<evidence type="ECO:0000313" key="1">
    <source>
        <dbReference type="EMBL" id="MFC3116952.1"/>
    </source>
</evidence>
<sequence length="281" mass="32152">MVYRLLQQIFSIGFITLAVGTFYTAPSYAQSKPSNHEGWYQVELIVFARKNDTSQEHWPNNIKLRYPADWVELKEISDTETNAPDLTKEAFYRLSVSERQLNAQAQKLERNPRFQVLFHNAWRQIITTEKMAKSILIQGGQQFGQHQELEGSIRLSVATYLKLQTNLWYSQFDLNVGQEQTRQWPELPKQPNYLATPIAGLSLDSSLELDQALAIENQQWGESIAEAGDEASANNSYLTRQIILLQQSRDMRSSELHYIDHPVIGLIIQITPYPGATPAVQ</sequence>
<dbReference type="Proteomes" id="UP001595555">
    <property type="component" value="Unassembled WGS sequence"/>
</dbReference>
<protein>
    <submittedName>
        <fullName evidence="1">CsiV family protein</fullName>
    </submittedName>
</protein>
<dbReference type="InterPro" id="IPR021241">
    <property type="entry name" value="CsiV"/>
</dbReference>
<dbReference type="EMBL" id="JBHRTF010000006">
    <property type="protein sequence ID" value="MFC3116952.1"/>
    <property type="molecule type" value="Genomic_DNA"/>
</dbReference>
<organism evidence="1 2">
    <name type="scientific">Cellvibrio fontiphilus</name>
    <dbReference type="NCBI Taxonomy" id="1815559"/>
    <lineage>
        <taxon>Bacteria</taxon>
        <taxon>Pseudomonadati</taxon>
        <taxon>Pseudomonadota</taxon>
        <taxon>Gammaproteobacteria</taxon>
        <taxon>Cellvibrionales</taxon>
        <taxon>Cellvibrionaceae</taxon>
        <taxon>Cellvibrio</taxon>
    </lineage>
</organism>
<accession>A0ABV7FHH2</accession>
<reference evidence="2" key="1">
    <citation type="journal article" date="2019" name="Int. J. Syst. Evol. Microbiol.">
        <title>The Global Catalogue of Microorganisms (GCM) 10K type strain sequencing project: providing services to taxonomists for standard genome sequencing and annotation.</title>
        <authorList>
            <consortium name="The Broad Institute Genomics Platform"/>
            <consortium name="The Broad Institute Genome Sequencing Center for Infectious Disease"/>
            <person name="Wu L."/>
            <person name="Ma J."/>
        </authorList>
    </citation>
    <scope>NUCLEOTIDE SEQUENCE [LARGE SCALE GENOMIC DNA]</scope>
    <source>
        <strain evidence="2">KCTC 52237</strain>
    </source>
</reference>
<proteinExistence type="predicted"/>
<evidence type="ECO:0000313" key="2">
    <source>
        <dbReference type="Proteomes" id="UP001595555"/>
    </source>
</evidence>
<keyword evidence="2" id="KW-1185">Reference proteome</keyword>
<dbReference type="Pfam" id="PF10972">
    <property type="entry name" value="CsiV"/>
    <property type="match status" value="1"/>
</dbReference>
<dbReference type="RefSeq" id="WP_378120750.1">
    <property type="nucleotide sequence ID" value="NZ_JBHRTF010000006.1"/>
</dbReference>
<name>A0ABV7FHH2_9GAMM</name>
<gene>
    <name evidence="1" type="ORF">ACFODX_15395</name>
</gene>
<comment type="caution">
    <text evidence="1">The sequence shown here is derived from an EMBL/GenBank/DDBJ whole genome shotgun (WGS) entry which is preliminary data.</text>
</comment>